<feature type="transmembrane region" description="Helical" evidence="1">
    <location>
        <begin position="161"/>
        <end position="184"/>
    </location>
</feature>
<dbReference type="Proteomes" id="UP000764110">
    <property type="component" value="Unassembled WGS sequence"/>
</dbReference>
<keyword evidence="1" id="KW-1133">Transmembrane helix</keyword>
<feature type="transmembrane region" description="Helical" evidence="1">
    <location>
        <begin position="66"/>
        <end position="89"/>
    </location>
</feature>
<keyword evidence="3" id="KW-1185">Reference proteome</keyword>
<protein>
    <submittedName>
        <fullName evidence="2">Uncharacterized protein</fullName>
    </submittedName>
</protein>
<keyword evidence="1" id="KW-0472">Membrane</keyword>
<dbReference type="AlphaFoldDB" id="A0A9P8S4I8"/>
<feature type="transmembrane region" description="Helical" evidence="1">
    <location>
        <begin position="131"/>
        <end position="149"/>
    </location>
</feature>
<evidence type="ECO:0000313" key="2">
    <source>
        <dbReference type="EMBL" id="KAH0594616.1"/>
    </source>
</evidence>
<evidence type="ECO:0000313" key="3">
    <source>
        <dbReference type="Proteomes" id="UP000764110"/>
    </source>
</evidence>
<feature type="transmembrane region" description="Helical" evidence="1">
    <location>
        <begin position="204"/>
        <end position="230"/>
    </location>
</feature>
<dbReference type="EMBL" id="JACEFI010000015">
    <property type="protein sequence ID" value="KAH0594616.1"/>
    <property type="molecule type" value="Genomic_DNA"/>
</dbReference>
<reference evidence="2 3" key="1">
    <citation type="submission" date="2020-07" db="EMBL/GenBank/DDBJ databases">
        <title>Metarhizium humberi genome.</title>
        <authorList>
            <person name="Lysoe E."/>
        </authorList>
    </citation>
    <scope>NUCLEOTIDE SEQUENCE [LARGE SCALE GENOMIC DNA]</scope>
    <source>
        <strain evidence="2 3">ESALQ1638</strain>
    </source>
</reference>
<proteinExistence type="predicted"/>
<comment type="caution">
    <text evidence="2">The sequence shown here is derived from an EMBL/GenBank/DDBJ whole genome shotgun (WGS) entry which is preliminary data.</text>
</comment>
<evidence type="ECO:0000256" key="1">
    <source>
        <dbReference type="SAM" id="Phobius"/>
    </source>
</evidence>
<keyword evidence="1" id="KW-0812">Transmembrane</keyword>
<name>A0A9P8S4I8_9HYPO</name>
<organism evidence="2 3">
    <name type="scientific">Metarhizium humberi</name>
    <dbReference type="NCBI Taxonomy" id="2596975"/>
    <lineage>
        <taxon>Eukaryota</taxon>
        <taxon>Fungi</taxon>
        <taxon>Dikarya</taxon>
        <taxon>Ascomycota</taxon>
        <taxon>Pezizomycotina</taxon>
        <taxon>Sordariomycetes</taxon>
        <taxon>Hypocreomycetidae</taxon>
        <taxon>Hypocreales</taxon>
        <taxon>Clavicipitaceae</taxon>
        <taxon>Metarhizium</taxon>
    </lineage>
</organism>
<accession>A0A9P8S4I8</accession>
<gene>
    <name evidence="2" type="ORF">MHUMG1_07450</name>
</gene>
<sequence>MYQGFINAAAFAGASIIQVRGTTWPPAELDRGIDDTTAMFGLERSLEGSTTYRDCFRNTDARRTRIIPMFVLTQAFTGIPFIAGVWHAFLHALKHQGAVSGGNHHQCPRPRRIDGSVPAGWHDRTAPAPPLFTGSISCGLCMLLFAIVGAAKPNSIAAANILAACARVYLFAYGATIAGTIWSFRRPRITPWKGLTTCFSMRIAQALFIFRVVGYPLSNVIIASCSMLLLKYFRPTSFHEKIQTLRLHRPNLTW</sequence>